<organism evidence="4 5">
    <name type="scientific">Dibothriocephalus latus</name>
    <name type="common">Fish tapeworm</name>
    <name type="synonym">Diphyllobothrium latum</name>
    <dbReference type="NCBI Taxonomy" id="60516"/>
    <lineage>
        <taxon>Eukaryota</taxon>
        <taxon>Metazoa</taxon>
        <taxon>Spiralia</taxon>
        <taxon>Lophotrochozoa</taxon>
        <taxon>Platyhelminthes</taxon>
        <taxon>Cestoda</taxon>
        <taxon>Eucestoda</taxon>
        <taxon>Diphyllobothriidea</taxon>
        <taxon>Diphyllobothriidae</taxon>
        <taxon>Dibothriocephalus</taxon>
    </lineage>
</organism>
<dbReference type="Gene3D" id="1.10.565.10">
    <property type="entry name" value="Retinoid X Receptor"/>
    <property type="match status" value="1"/>
</dbReference>
<gene>
    <name evidence="4" type="ORF">DILT_LOCUS12284</name>
</gene>
<dbReference type="Proteomes" id="UP000281553">
    <property type="component" value="Unassembled WGS sequence"/>
</dbReference>
<evidence type="ECO:0000313" key="4">
    <source>
        <dbReference type="EMBL" id="VDN16453.1"/>
    </source>
</evidence>
<keyword evidence="3" id="KW-0675">Receptor</keyword>
<keyword evidence="1" id="KW-0805">Transcription regulation</keyword>
<keyword evidence="5" id="KW-1185">Reference proteome</keyword>
<protein>
    <submittedName>
        <fullName evidence="4">Uncharacterized protein</fullName>
    </submittedName>
</protein>
<proteinExistence type="predicted"/>
<evidence type="ECO:0000313" key="5">
    <source>
        <dbReference type="Proteomes" id="UP000281553"/>
    </source>
</evidence>
<accession>A0A3P7LZG2</accession>
<dbReference type="AlphaFoldDB" id="A0A3P7LZG2"/>
<evidence type="ECO:0000256" key="1">
    <source>
        <dbReference type="ARBA" id="ARBA00023015"/>
    </source>
</evidence>
<evidence type="ECO:0000256" key="3">
    <source>
        <dbReference type="ARBA" id="ARBA00023170"/>
    </source>
</evidence>
<sequence>MALTELLEKMRILQLDVTELFWTKVISLFHIRPAKLNDFAVVEVHMRYAKRILLDYQTRNYAGQTTR</sequence>
<dbReference type="InterPro" id="IPR035500">
    <property type="entry name" value="NHR-like_dom_sf"/>
</dbReference>
<name>A0A3P7LZG2_DIBLA</name>
<keyword evidence="2" id="KW-0804">Transcription</keyword>
<reference evidence="4 5" key="1">
    <citation type="submission" date="2018-11" db="EMBL/GenBank/DDBJ databases">
        <authorList>
            <consortium name="Pathogen Informatics"/>
        </authorList>
    </citation>
    <scope>NUCLEOTIDE SEQUENCE [LARGE SCALE GENOMIC DNA]</scope>
</reference>
<dbReference type="EMBL" id="UYRU01065879">
    <property type="protein sequence ID" value="VDN16453.1"/>
    <property type="molecule type" value="Genomic_DNA"/>
</dbReference>
<dbReference type="SUPFAM" id="SSF48508">
    <property type="entry name" value="Nuclear receptor ligand-binding domain"/>
    <property type="match status" value="1"/>
</dbReference>
<evidence type="ECO:0000256" key="2">
    <source>
        <dbReference type="ARBA" id="ARBA00023163"/>
    </source>
</evidence>